<comment type="caution">
    <text evidence="1">The sequence shown here is derived from an EMBL/GenBank/DDBJ whole genome shotgun (WGS) entry which is preliminary data.</text>
</comment>
<dbReference type="EMBL" id="UGVE01000001">
    <property type="protein sequence ID" value="SUD97931.1"/>
    <property type="molecule type" value="Genomic_DNA"/>
</dbReference>
<reference evidence="1 2" key="1">
    <citation type="submission" date="2018-06" db="EMBL/GenBank/DDBJ databases">
        <authorList>
            <consortium name="Pathogen Informatics"/>
            <person name="Doyle S."/>
        </authorList>
    </citation>
    <scope>NUCLEOTIDE SEQUENCE [LARGE SCALE GENOMIC DNA]</scope>
    <source>
        <strain evidence="1 2">NCTC10894</strain>
    </source>
</reference>
<accession>A0AAJ5D5D2</accession>
<protein>
    <submittedName>
        <fullName evidence="1">Uncharacterized protein</fullName>
    </submittedName>
</protein>
<evidence type="ECO:0000313" key="1">
    <source>
        <dbReference type="EMBL" id="SUD97931.1"/>
    </source>
</evidence>
<proteinExistence type="predicted"/>
<dbReference type="AlphaFoldDB" id="A0AAJ5D5D2"/>
<gene>
    <name evidence="1" type="ORF">NCTC10894_02304</name>
</gene>
<dbReference type="Proteomes" id="UP000255008">
    <property type="component" value="Unassembled WGS sequence"/>
</dbReference>
<organism evidence="1 2">
    <name type="scientific">Ralstonia mannitolilytica</name>
    <dbReference type="NCBI Taxonomy" id="105219"/>
    <lineage>
        <taxon>Bacteria</taxon>
        <taxon>Pseudomonadati</taxon>
        <taxon>Pseudomonadota</taxon>
        <taxon>Betaproteobacteria</taxon>
        <taxon>Burkholderiales</taxon>
        <taxon>Burkholderiaceae</taxon>
        <taxon>Ralstonia</taxon>
    </lineage>
</organism>
<name>A0AAJ5D5D2_9RALS</name>
<evidence type="ECO:0000313" key="2">
    <source>
        <dbReference type="Proteomes" id="UP000255008"/>
    </source>
</evidence>
<sequence>MVVANAYPSYRQPKMRWFHREQRVHHVTPTNPERKTP</sequence>